<evidence type="ECO:0000256" key="2">
    <source>
        <dbReference type="ARBA" id="ARBA00022723"/>
    </source>
</evidence>
<comment type="similarity">
    <text evidence="1">Belongs to the Gfa family.</text>
</comment>
<feature type="domain" description="CENP-V/GFA" evidence="4">
    <location>
        <begin position="3"/>
        <end position="106"/>
    </location>
</feature>
<dbReference type="InterPro" id="IPR052355">
    <property type="entry name" value="CENP-V-like"/>
</dbReference>
<name>A0ABV2EL37_9CAUL</name>
<organism evidence="5 6">
    <name type="scientific">Phenylobacterium koreense</name>
    <dbReference type="NCBI Taxonomy" id="266125"/>
    <lineage>
        <taxon>Bacteria</taxon>
        <taxon>Pseudomonadati</taxon>
        <taxon>Pseudomonadota</taxon>
        <taxon>Alphaproteobacteria</taxon>
        <taxon>Caulobacterales</taxon>
        <taxon>Caulobacteraceae</taxon>
        <taxon>Phenylobacterium</taxon>
    </lineage>
</organism>
<sequence>MTYHGGCQCGAVAFEADGEITQLVECNCSICKPKGYLLWFVPEADFRLTTDESALSEYRFNTHKIAHQFCSTCGVSTFGHGPGMYAVNARTLKDFDVKSVPIQAFDGASR</sequence>
<dbReference type="PANTHER" id="PTHR28620:SF1">
    <property type="entry name" value="CENP-V_GFA DOMAIN-CONTAINING PROTEIN"/>
    <property type="match status" value="1"/>
</dbReference>
<keyword evidence="3" id="KW-0862">Zinc</keyword>
<accession>A0ABV2EL37</accession>
<dbReference type="PANTHER" id="PTHR28620">
    <property type="entry name" value="CENTROMERE PROTEIN V"/>
    <property type="match status" value="1"/>
</dbReference>
<evidence type="ECO:0000256" key="1">
    <source>
        <dbReference type="ARBA" id="ARBA00005495"/>
    </source>
</evidence>
<reference evidence="5 6" key="1">
    <citation type="submission" date="2024-06" db="EMBL/GenBank/DDBJ databases">
        <title>Genomic Encyclopedia of Type Strains, Phase IV (KMG-IV): sequencing the most valuable type-strain genomes for metagenomic binning, comparative biology and taxonomic classification.</title>
        <authorList>
            <person name="Goeker M."/>
        </authorList>
    </citation>
    <scope>NUCLEOTIDE SEQUENCE [LARGE SCALE GENOMIC DNA]</scope>
    <source>
        <strain evidence="5 6">DSM 17809</strain>
    </source>
</reference>
<dbReference type="EMBL" id="JBEPLU010000002">
    <property type="protein sequence ID" value="MET3527752.1"/>
    <property type="molecule type" value="Genomic_DNA"/>
</dbReference>
<proteinExistence type="inferred from homology"/>
<dbReference type="InterPro" id="IPR006913">
    <property type="entry name" value="CENP-V/GFA"/>
</dbReference>
<dbReference type="Gene3D" id="2.170.150.70">
    <property type="match status" value="1"/>
</dbReference>
<gene>
    <name evidence="5" type="ORF">ABID41_002870</name>
</gene>
<evidence type="ECO:0000313" key="6">
    <source>
        <dbReference type="Proteomes" id="UP001549110"/>
    </source>
</evidence>
<dbReference type="InterPro" id="IPR011057">
    <property type="entry name" value="Mss4-like_sf"/>
</dbReference>
<evidence type="ECO:0000313" key="5">
    <source>
        <dbReference type="EMBL" id="MET3527752.1"/>
    </source>
</evidence>
<dbReference type="RefSeq" id="WP_331929287.1">
    <property type="nucleotide sequence ID" value="NZ_JBEPLU010000002.1"/>
</dbReference>
<evidence type="ECO:0000259" key="4">
    <source>
        <dbReference type="PROSITE" id="PS51891"/>
    </source>
</evidence>
<dbReference type="Pfam" id="PF04828">
    <property type="entry name" value="GFA"/>
    <property type="match status" value="1"/>
</dbReference>
<protein>
    <recommendedName>
        <fullName evidence="4">CENP-V/GFA domain-containing protein</fullName>
    </recommendedName>
</protein>
<dbReference type="Proteomes" id="UP001549110">
    <property type="component" value="Unassembled WGS sequence"/>
</dbReference>
<evidence type="ECO:0000256" key="3">
    <source>
        <dbReference type="ARBA" id="ARBA00022833"/>
    </source>
</evidence>
<dbReference type="PROSITE" id="PS51891">
    <property type="entry name" value="CENP_V_GFA"/>
    <property type="match status" value="1"/>
</dbReference>
<keyword evidence="6" id="KW-1185">Reference proteome</keyword>
<comment type="caution">
    <text evidence="5">The sequence shown here is derived from an EMBL/GenBank/DDBJ whole genome shotgun (WGS) entry which is preliminary data.</text>
</comment>
<dbReference type="SUPFAM" id="SSF51316">
    <property type="entry name" value="Mss4-like"/>
    <property type="match status" value="1"/>
</dbReference>
<keyword evidence="2" id="KW-0479">Metal-binding</keyword>